<feature type="transmembrane region" description="Helical" evidence="2">
    <location>
        <begin position="249"/>
        <end position="268"/>
    </location>
</feature>
<reference evidence="3 4" key="1">
    <citation type="journal article" date="2013" name="Curr. Biol.">
        <title>The Genome of the Foraminiferan Reticulomyxa filosa.</title>
        <authorList>
            <person name="Glockner G."/>
            <person name="Hulsmann N."/>
            <person name="Schleicher M."/>
            <person name="Noegel A.A."/>
            <person name="Eichinger L."/>
            <person name="Gallinger C."/>
            <person name="Pawlowski J."/>
            <person name="Sierra R."/>
            <person name="Euteneuer U."/>
            <person name="Pillet L."/>
            <person name="Moustafa A."/>
            <person name="Platzer M."/>
            <person name="Groth M."/>
            <person name="Szafranski K."/>
            <person name="Schliwa M."/>
        </authorList>
    </citation>
    <scope>NUCLEOTIDE SEQUENCE [LARGE SCALE GENOMIC DNA]</scope>
</reference>
<keyword evidence="2" id="KW-0472">Membrane</keyword>
<feature type="region of interest" description="Disordered" evidence="1">
    <location>
        <begin position="106"/>
        <end position="126"/>
    </location>
</feature>
<feature type="compositionally biased region" description="Acidic residues" evidence="1">
    <location>
        <begin position="117"/>
        <end position="126"/>
    </location>
</feature>
<feature type="region of interest" description="Disordered" evidence="1">
    <location>
        <begin position="1"/>
        <end position="83"/>
    </location>
</feature>
<sequence>MYIYNQGQKKNRRPKKNKWREQAQQRFRAFGRGVEKSLLKFKMQRIGSKRGDRPRGRSSGSDTDEEKEKDRNQNISSPTDEMAELREQPARGHGILQHISENAEMDEKYSGPLPGSSDDEGNELDTDNETNFAIRHRQNSKHKDKAEEIELVPEKEVRPRKMDGHTQKVPSNSELSVDSEPKFKKYGRLSLNLLTRYGSNRGVSHTANYNKHKNHDSESHHSLESDDEQRGVPLNTKVLVMGSPWDTHSILMCAFLKLGVVFFFCFYIETKKKKKEKIYYYNNNKKLKTLC</sequence>
<evidence type="ECO:0000313" key="4">
    <source>
        <dbReference type="Proteomes" id="UP000023152"/>
    </source>
</evidence>
<organism evidence="3 4">
    <name type="scientific">Reticulomyxa filosa</name>
    <dbReference type="NCBI Taxonomy" id="46433"/>
    <lineage>
        <taxon>Eukaryota</taxon>
        <taxon>Sar</taxon>
        <taxon>Rhizaria</taxon>
        <taxon>Retaria</taxon>
        <taxon>Foraminifera</taxon>
        <taxon>Monothalamids</taxon>
        <taxon>Reticulomyxidae</taxon>
        <taxon>Reticulomyxa</taxon>
    </lineage>
</organism>
<evidence type="ECO:0000256" key="2">
    <source>
        <dbReference type="SAM" id="Phobius"/>
    </source>
</evidence>
<feature type="compositionally biased region" description="Basic residues" evidence="1">
    <location>
        <begin position="9"/>
        <end position="18"/>
    </location>
</feature>
<feature type="region of interest" description="Disordered" evidence="1">
    <location>
        <begin position="202"/>
        <end position="229"/>
    </location>
</feature>
<keyword evidence="4" id="KW-1185">Reference proteome</keyword>
<accession>X6MRA5</accession>
<keyword evidence="2" id="KW-0812">Transmembrane</keyword>
<name>X6MRA5_RETFI</name>
<keyword evidence="2" id="KW-1133">Transmembrane helix</keyword>
<evidence type="ECO:0000256" key="1">
    <source>
        <dbReference type="SAM" id="MobiDB-lite"/>
    </source>
</evidence>
<comment type="caution">
    <text evidence="3">The sequence shown here is derived from an EMBL/GenBank/DDBJ whole genome shotgun (WGS) entry which is preliminary data.</text>
</comment>
<evidence type="ECO:0000313" key="3">
    <source>
        <dbReference type="EMBL" id="ETO15957.1"/>
    </source>
</evidence>
<dbReference type="EMBL" id="ASPP01018668">
    <property type="protein sequence ID" value="ETO15957.1"/>
    <property type="molecule type" value="Genomic_DNA"/>
</dbReference>
<proteinExistence type="predicted"/>
<protein>
    <submittedName>
        <fullName evidence="3">Uncharacterized protein</fullName>
    </submittedName>
</protein>
<dbReference type="Proteomes" id="UP000023152">
    <property type="component" value="Unassembled WGS sequence"/>
</dbReference>
<dbReference type="AlphaFoldDB" id="X6MRA5"/>
<feature type="region of interest" description="Disordered" evidence="1">
    <location>
        <begin position="159"/>
        <end position="178"/>
    </location>
</feature>
<feature type="compositionally biased region" description="Basic and acidic residues" evidence="1">
    <location>
        <begin position="215"/>
        <end position="229"/>
    </location>
</feature>
<gene>
    <name evidence="3" type="ORF">RFI_21399</name>
</gene>